<dbReference type="OrthoDB" id="350437at2157"/>
<reference evidence="2 3" key="1">
    <citation type="submission" date="2016-10" db="EMBL/GenBank/DDBJ databases">
        <authorList>
            <person name="de Groot N.N."/>
        </authorList>
    </citation>
    <scope>NUCLEOTIDE SEQUENCE [LARGE SCALE GENOMIC DNA]</scope>
    <source>
        <strain evidence="2 3">CGMCC 1.10457</strain>
    </source>
</reference>
<evidence type="ECO:0000313" key="2">
    <source>
        <dbReference type="EMBL" id="SFR97924.1"/>
    </source>
</evidence>
<dbReference type="GO" id="GO:0016301">
    <property type="term" value="F:kinase activity"/>
    <property type="evidence" value="ECO:0007669"/>
    <property type="project" value="UniProtKB-KW"/>
</dbReference>
<evidence type="ECO:0000313" key="3">
    <source>
        <dbReference type="Proteomes" id="UP000199062"/>
    </source>
</evidence>
<proteinExistence type="predicted"/>
<dbReference type="RefSeq" id="WP_089816238.1">
    <property type="nucleotide sequence ID" value="NZ_FOZK01000002.1"/>
</dbReference>
<accession>A0A1I6L3A1</accession>
<keyword evidence="3" id="KW-1185">Reference proteome</keyword>
<dbReference type="STRING" id="767519.SAMN05216559_1940"/>
<dbReference type="SUPFAM" id="SSF56112">
    <property type="entry name" value="Protein kinase-like (PK-like)"/>
    <property type="match status" value="1"/>
</dbReference>
<keyword evidence="2" id="KW-0418">Kinase</keyword>
<dbReference type="PANTHER" id="PTHR21310">
    <property type="entry name" value="AMINOGLYCOSIDE PHOSPHOTRANSFERASE-RELATED-RELATED"/>
    <property type="match status" value="1"/>
</dbReference>
<dbReference type="InterPro" id="IPR002575">
    <property type="entry name" value="Aminoglycoside_PTrfase"/>
</dbReference>
<evidence type="ECO:0000259" key="1">
    <source>
        <dbReference type="Pfam" id="PF01636"/>
    </source>
</evidence>
<dbReference type="Proteomes" id="UP000199062">
    <property type="component" value="Unassembled WGS sequence"/>
</dbReference>
<gene>
    <name evidence="2" type="ORF">SAMN05216559_1940</name>
</gene>
<organism evidence="2 3">
    <name type="scientific">Halomicrobium zhouii</name>
    <dbReference type="NCBI Taxonomy" id="767519"/>
    <lineage>
        <taxon>Archaea</taxon>
        <taxon>Methanobacteriati</taxon>
        <taxon>Methanobacteriota</taxon>
        <taxon>Stenosarchaea group</taxon>
        <taxon>Halobacteria</taxon>
        <taxon>Halobacteriales</taxon>
        <taxon>Haloarculaceae</taxon>
        <taxon>Halomicrobium</taxon>
    </lineage>
</organism>
<dbReference type="AlphaFoldDB" id="A0A1I6L3A1"/>
<dbReference type="Pfam" id="PF01636">
    <property type="entry name" value="APH"/>
    <property type="match status" value="1"/>
</dbReference>
<name>A0A1I6L3A1_9EURY</name>
<sequence length="310" mass="34757">MTRDVHDVLESHANSYTVHRVLHDVPPHRVYEVTVDGVRAACKLAREPRATPSIEARVIEHAERETDVPVPNVLTVGDGYFLTEWCDDAPDDQVAVTESGARAMGASLATLHAQTSFQSTGLFGGSDTLAVRSEDTWSETLRERLSAVHDDLAGTGYEDVSERALAFVDDHRTFFDAADDAVLVHGDFVPSHVTFDQDEVSRVVDWEHAIAGPGEYDFARTVLHVFDNPARENERHSEAFRSGYESVRELPAGSDLRRRAYKALIFAFDIRQGYVQDQRPAEELEQFNERFRELAFRIIDDVDEALGGRD</sequence>
<protein>
    <submittedName>
        <fullName evidence="2">Predicted kinase, aminoglycoside phosphotransferase (APT) family</fullName>
    </submittedName>
</protein>
<dbReference type="EMBL" id="FOZK01000002">
    <property type="protein sequence ID" value="SFR97924.1"/>
    <property type="molecule type" value="Genomic_DNA"/>
</dbReference>
<feature type="domain" description="Aminoglycoside phosphotransferase" evidence="1">
    <location>
        <begin position="29"/>
        <end position="250"/>
    </location>
</feature>
<dbReference type="InterPro" id="IPR051678">
    <property type="entry name" value="AGP_Transferase"/>
</dbReference>
<dbReference type="InterPro" id="IPR011009">
    <property type="entry name" value="Kinase-like_dom_sf"/>
</dbReference>
<dbReference type="Gene3D" id="3.90.1200.10">
    <property type="match status" value="1"/>
</dbReference>
<keyword evidence="2" id="KW-0808">Transferase</keyword>